<evidence type="ECO:0000256" key="12">
    <source>
        <dbReference type="PROSITE-ProRule" id="PRU00560"/>
    </source>
</evidence>
<dbReference type="Gene3D" id="3.40.50.300">
    <property type="entry name" value="P-loop containing nucleotide triphosphate hydrolases"/>
    <property type="match status" value="2"/>
</dbReference>
<evidence type="ECO:0000256" key="7">
    <source>
        <dbReference type="ARBA" id="ARBA00023235"/>
    </source>
</evidence>
<dbReference type="CDD" id="cd17932">
    <property type="entry name" value="DEXQc_UvrD"/>
    <property type="match status" value="1"/>
</dbReference>
<dbReference type="GO" id="GO:0033202">
    <property type="term" value="C:DNA helicase complex"/>
    <property type="evidence" value="ECO:0007669"/>
    <property type="project" value="TreeGrafter"/>
</dbReference>
<name>A0A090D2M4_9BACT</name>
<dbReference type="InterPro" id="IPR014017">
    <property type="entry name" value="DNA_helicase_UvrD-like_C"/>
</dbReference>
<keyword evidence="4 12" id="KW-0347">Helicase</keyword>
<accession>A0A090D2M4</accession>
<sequence length="722" mass="83528">MTVCVDPMEINFDEELNEEQLFAVKHIEGPMLVLAGAGSGKTRTVTYRISYLLSLGVPESQILGLTFTNKAAEEMKDRVTKLTKRHVWISTFHRLGVRILRESIDLLGLSKHFSIYDEEDSDKVLKSCLKDLGLEDKRYDSKAFKSAISREKNNMSSYETIDPSGDKDLLDHLSKVWKLYDERLRSFNAVDFDDLIYLPVKLFMENAAILERYQERFQFLLVDEYQDTNNAQYQLIKLLAERHKNIFVVGDPDQAIYSWRGATMRHILSFEEDFPGAKVVRIEENYRSYETILEAANALILQNSHRYDKRLKGVRGKGEPIQLFTADHEREEASFVADMLKKLHRSEDKSYGEMAVFYRTNFQSRALEDEFLSRAIPYTIVGGLSFYQRREIKDLIAYLKMAASDHDFIAFSRTINLPKRGIGQATLDKLKSFAELNQVSILESCHRALQGEDSSLKLSPKQISGIREYLDFILKLRETAKTRSMEDLVGAAIHEGRYLEHLREERETYDDRKENLDALLGKAIEWDEMHEAGTLEHFLEELTLKSSLDETSSEEEKVKLMTLHNSKGLEFSHVFIIGLEEDLLPHANSRESDDELEEERRLLYVGMTRAKDTLYLTHALYRYLFGSLRTQRASRFIREIPKMYLTRGGASYSYERTNQVEEIEEAYLEDLKPGDSVFHKDFGVGIVQESYESTLGLTYKVLFAKENRPKSLVAKYAKLKKL</sequence>
<keyword evidence="5 12" id="KW-0067">ATP-binding</keyword>
<reference evidence="15" key="1">
    <citation type="submission" date="2013-12" db="EMBL/GenBank/DDBJ databases">
        <authorList>
            <person name="Linke B."/>
        </authorList>
    </citation>
    <scope>NUCLEOTIDE SEQUENCE [LARGE SCALE GENOMIC DNA]</scope>
    <source>
        <strain evidence="15">CRIB-18</strain>
    </source>
</reference>
<evidence type="ECO:0000256" key="4">
    <source>
        <dbReference type="ARBA" id="ARBA00022806"/>
    </source>
</evidence>
<dbReference type="STRING" id="1437425.CSEC_1701"/>
<comment type="caution">
    <text evidence="15">The sequence shown here is derived from an EMBL/GenBank/DDBJ whole genome shotgun (WGS) entry which is preliminary data.</text>
</comment>
<evidence type="ECO:0000256" key="11">
    <source>
        <dbReference type="ARBA" id="ARBA00048988"/>
    </source>
</evidence>
<dbReference type="GO" id="GO:0043138">
    <property type="term" value="F:3'-5' DNA helicase activity"/>
    <property type="evidence" value="ECO:0007669"/>
    <property type="project" value="UniProtKB-EC"/>
</dbReference>
<evidence type="ECO:0000256" key="9">
    <source>
        <dbReference type="ARBA" id="ARBA00034808"/>
    </source>
</evidence>
<dbReference type="PANTHER" id="PTHR11070">
    <property type="entry name" value="UVRD / RECB / PCRA DNA HELICASE FAMILY MEMBER"/>
    <property type="match status" value="1"/>
</dbReference>
<dbReference type="GO" id="GO:0005829">
    <property type="term" value="C:cytosol"/>
    <property type="evidence" value="ECO:0007669"/>
    <property type="project" value="TreeGrafter"/>
</dbReference>
<dbReference type="GO" id="GO:0003677">
    <property type="term" value="F:DNA binding"/>
    <property type="evidence" value="ECO:0007669"/>
    <property type="project" value="UniProtKB-KW"/>
</dbReference>
<dbReference type="GO" id="GO:0000725">
    <property type="term" value="P:recombinational repair"/>
    <property type="evidence" value="ECO:0007669"/>
    <property type="project" value="TreeGrafter"/>
</dbReference>
<evidence type="ECO:0000256" key="8">
    <source>
        <dbReference type="ARBA" id="ARBA00034617"/>
    </source>
</evidence>
<dbReference type="InterPro" id="IPR013986">
    <property type="entry name" value="DExx_box_DNA_helicase_dom_sf"/>
</dbReference>
<keyword evidence="2 12" id="KW-0547">Nucleotide-binding</keyword>
<keyword evidence="6" id="KW-0238">DNA-binding</keyword>
<keyword evidence="3 12" id="KW-0378">Hydrolase</keyword>
<reference evidence="15" key="2">
    <citation type="submission" date="2014-09" db="EMBL/GenBank/DDBJ databases">
        <title>Criblamydia sequanensis harbors a mega-plasmid encoding arsenite resistance.</title>
        <authorList>
            <person name="Bertelli C."/>
            <person name="Goesmann A."/>
            <person name="Greub G."/>
        </authorList>
    </citation>
    <scope>NUCLEOTIDE SEQUENCE [LARGE SCALE GENOMIC DNA]</scope>
    <source>
        <strain evidence="15">CRIB-18</strain>
    </source>
</reference>
<dbReference type="Proteomes" id="UP000031552">
    <property type="component" value="Unassembled WGS sequence"/>
</dbReference>
<evidence type="ECO:0000313" key="16">
    <source>
        <dbReference type="Proteomes" id="UP000031552"/>
    </source>
</evidence>
<evidence type="ECO:0000256" key="2">
    <source>
        <dbReference type="ARBA" id="ARBA00022741"/>
    </source>
</evidence>
<dbReference type="PROSITE" id="PS51198">
    <property type="entry name" value="UVRD_HELICASE_ATP_BIND"/>
    <property type="match status" value="1"/>
</dbReference>
<dbReference type="EMBL" id="CCEJ010000008">
    <property type="protein sequence ID" value="CDR34513.1"/>
    <property type="molecule type" value="Genomic_DNA"/>
</dbReference>
<dbReference type="InterPro" id="IPR014016">
    <property type="entry name" value="UvrD-like_ATP-bd"/>
</dbReference>
<dbReference type="InterPro" id="IPR027417">
    <property type="entry name" value="P-loop_NTPase"/>
</dbReference>
<evidence type="ECO:0000256" key="6">
    <source>
        <dbReference type="ARBA" id="ARBA00023125"/>
    </source>
</evidence>
<evidence type="ECO:0000259" key="13">
    <source>
        <dbReference type="PROSITE" id="PS51198"/>
    </source>
</evidence>
<protein>
    <recommendedName>
        <fullName evidence="9">DNA 3'-5' helicase</fullName>
        <ecNumber evidence="9">5.6.2.4</ecNumber>
    </recommendedName>
    <alternativeName>
        <fullName evidence="10">DNA 3'-5' helicase II</fullName>
    </alternativeName>
</protein>
<dbReference type="AlphaFoldDB" id="A0A090D2M4"/>
<dbReference type="CDD" id="cd18807">
    <property type="entry name" value="SF1_C_UvrD"/>
    <property type="match status" value="1"/>
</dbReference>
<keyword evidence="7" id="KW-0413">Isomerase</keyword>
<evidence type="ECO:0000256" key="5">
    <source>
        <dbReference type="ARBA" id="ARBA00022840"/>
    </source>
</evidence>
<keyword evidence="16" id="KW-1185">Reference proteome</keyword>
<dbReference type="Gene3D" id="1.10.486.10">
    <property type="entry name" value="PCRA, domain 4"/>
    <property type="match status" value="1"/>
</dbReference>
<comment type="catalytic activity">
    <reaction evidence="11">
        <text>ATP + H2O = ADP + phosphate + H(+)</text>
        <dbReference type="Rhea" id="RHEA:13065"/>
        <dbReference type="ChEBI" id="CHEBI:15377"/>
        <dbReference type="ChEBI" id="CHEBI:15378"/>
        <dbReference type="ChEBI" id="CHEBI:30616"/>
        <dbReference type="ChEBI" id="CHEBI:43474"/>
        <dbReference type="ChEBI" id="CHEBI:456216"/>
        <dbReference type="EC" id="5.6.2.4"/>
    </reaction>
</comment>
<dbReference type="SUPFAM" id="SSF52540">
    <property type="entry name" value="P-loop containing nucleoside triphosphate hydrolases"/>
    <property type="match status" value="1"/>
</dbReference>
<evidence type="ECO:0000256" key="10">
    <source>
        <dbReference type="ARBA" id="ARBA00034923"/>
    </source>
</evidence>
<comment type="catalytic activity">
    <reaction evidence="8">
        <text>Couples ATP hydrolysis with the unwinding of duplex DNA by translocating in the 3'-5' direction.</text>
        <dbReference type="EC" id="5.6.2.4"/>
    </reaction>
</comment>
<dbReference type="PANTHER" id="PTHR11070:SF2">
    <property type="entry name" value="ATP-DEPENDENT DNA HELICASE SRS2"/>
    <property type="match status" value="1"/>
</dbReference>
<dbReference type="Gene3D" id="1.10.10.160">
    <property type="match status" value="1"/>
</dbReference>
<dbReference type="EC" id="5.6.2.4" evidence="9"/>
<proteinExistence type="inferred from homology"/>
<evidence type="ECO:0000259" key="14">
    <source>
        <dbReference type="PROSITE" id="PS51217"/>
    </source>
</evidence>
<feature type="domain" description="UvrD-like helicase ATP-binding" evidence="13">
    <location>
        <begin position="14"/>
        <end position="289"/>
    </location>
</feature>
<evidence type="ECO:0000256" key="3">
    <source>
        <dbReference type="ARBA" id="ARBA00022801"/>
    </source>
</evidence>
<dbReference type="GO" id="GO:0005524">
    <property type="term" value="F:ATP binding"/>
    <property type="evidence" value="ECO:0007669"/>
    <property type="project" value="UniProtKB-UniRule"/>
</dbReference>
<dbReference type="Pfam" id="PF13361">
    <property type="entry name" value="UvrD_C"/>
    <property type="match status" value="1"/>
</dbReference>
<dbReference type="RefSeq" id="WP_237559230.1">
    <property type="nucleotide sequence ID" value="NZ_CCEJ010000008.1"/>
</dbReference>
<dbReference type="InterPro" id="IPR000212">
    <property type="entry name" value="DNA_helicase_UvrD/REP"/>
</dbReference>
<comment type="similarity">
    <text evidence="1">Belongs to the helicase family. UvrD subfamily.</text>
</comment>
<evidence type="ECO:0000256" key="1">
    <source>
        <dbReference type="ARBA" id="ARBA00009922"/>
    </source>
</evidence>
<dbReference type="Pfam" id="PF00580">
    <property type="entry name" value="UvrD-helicase"/>
    <property type="match status" value="1"/>
</dbReference>
<dbReference type="PROSITE" id="PS51217">
    <property type="entry name" value="UVRD_HELICASE_CTER"/>
    <property type="match status" value="1"/>
</dbReference>
<feature type="binding site" evidence="12">
    <location>
        <begin position="35"/>
        <end position="42"/>
    </location>
    <ligand>
        <name>ATP</name>
        <dbReference type="ChEBI" id="CHEBI:30616"/>
    </ligand>
</feature>
<feature type="domain" description="UvrD-like helicase C-terminal" evidence="14">
    <location>
        <begin position="290"/>
        <end position="568"/>
    </location>
</feature>
<dbReference type="GO" id="GO:0016887">
    <property type="term" value="F:ATP hydrolysis activity"/>
    <property type="evidence" value="ECO:0007669"/>
    <property type="project" value="RHEA"/>
</dbReference>
<gene>
    <name evidence="15" type="primary">pcra3</name>
    <name evidence="15" type="ORF">CSEC_1701</name>
</gene>
<dbReference type="eggNOG" id="COG0210">
    <property type="taxonomic scope" value="Bacteria"/>
</dbReference>
<organism evidence="15 16">
    <name type="scientific">Candidatus Criblamydia sequanensis CRIB-18</name>
    <dbReference type="NCBI Taxonomy" id="1437425"/>
    <lineage>
        <taxon>Bacteria</taxon>
        <taxon>Pseudomonadati</taxon>
        <taxon>Chlamydiota</taxon>
        <taxon>Chlamydiia</taxon>
        <taxon>Parachlamydiales</taxon>
        <taxon>Candidatus Criblamydiaceae</taxon>
        <taxon>Candidatus Criblamydia</taxon>
    </lineage>
</organism>
<evidence type="ECO:0000313" key="15">
    <source>
        <dbReference type="EMBL" id="CDR34513.1"/>
    </source>
</evidence>